<gene>
    <name evidence="2" type="ORF">RDB_LOCUS70141</name>
</gene>
<feature type="region of interest" description="Disordered" evidence="1">
    <location>
        <begin position="1"/>
        <end position="42"/>
    </location>
</feature>
<dbReference type="AlphaFoldDB" id="A0A8H3GHT2"/>
<dbReference type="EMBL" id="CAJMWV010002101">
    <property type="protein sequence ID" value="CAE6454762.1"/>
    <property type="molecule type" value="Genomic_DNA"/>
</dbReference>
<proteinExistence type="predicted"/>
<protein>
    <submittedName>
        <fullName evidence="2">Uncharacterized protein</fullName>
    </submittedName>
</protein>
<feature type="compositionally biased region" description="Low complexity" evidence="1">
    <location>
        <begin position="25"/>
        <end position="38"/>
    </location>
</feature>
<dbReference type="Proteomes" id="UP000663831">
    <property type="component" value="Unassembled WGS sequence"/>
</dbReference>
<sequence>MSIILPANSSDPPHNVKRKQKDEQSQGSVGISESGSGSLPIATGSVSVCSQFWSAPEREEADAHARIRKSGFVREVIDNSPRVLGDTTTCTESMEYDEYGAELGKEARVWKVYVKEADRWDAELVEGWNK</sequence>
<organism evidence="2 3">
    <name type="scientific">Rhizoctonia solani</name>
    <dbReference type="NCBI Taxonomy" id="456999"/>
    <lineage>
        <taxon>Eukaryota</taxon>
        <taxon>Fungi</taxon>
        <taxon>Dikarya</taxon>
        <taxon>Basidiomycota</taxon>
        <taxon>Agaricomycotina</taxon>
        <taxon>Agaricomycetes</taxon>
        <taxon>Cantharellales</taxon>
        <taxon>Ceratobasidiaceae</taxon>
        <taxon>Rhizoctonia</taxon>
    </lineage>
</organism>
<comment type="caution">
    <text evidence="2">The sequence shown here is derived from an EMBL/GenBank/DDBJ whole genome shotgun (WGS) entry which is preliminary data.</text>
</comment>
<name>A0A8H3GHT2_9AGAM</name>
<reference evidence="2" key="1">
    <citation type="submission" date="2021-01" db="EMBL/GenBank/DDBJ databases">
        <authorList>
            <person name="Kaushik A."/>
        </authorList>
    </citation>
    <scope>NUCLEOTIDE SEQUENCE</scope>
    <source>
        <strain evidence="2">AG3-1AP</strain>
    </source>
</reference>
<accession>A0A8H3GHT2</accession>
<evidence type="ECO:0000313" key="2">
    <source>
        <dbReference type="EMBL" id="CAE6454762.1"/>
    </source>
</evidence>
<evidence type="ECO:0000256" key="1">
    <source>
        <dbReference type="SAM" id="MobiDB-lite"/>
    </source>
</evidence>
<evidence type="ECO:0000313" key="3">
    <source>
        <dbReference type="Proteomes" id="UP000663831"/>
    </source>
</evidence>